<dbReference type="Proteomes" id="UP001597180">
    <property type="component" value="Unassembled WGS sequence"/>
</dbReference>
<dbReference type="Pfam" id="PF13479">
    <property type="entry name" value="AAA_24"/>
    <property type="match status" value="1"/>
</dbReference>
<keyword evidence="1" id="KW-0067">ATP-binding</keyword>
<comment type="caution">
    <text evidence="1">The sequence shown here is derived from an EMBL/GenBank/DDBJ whole genome shotgun (WGS) entry which is preliminary data.</text>
</comment>
<proteinExistence type="predicted"/>
<keyword evidence="1" id="KW-0547">Nucleotide-binding</keyword>
<dbReference type="GO" id="GO:0005524">
    <property type="term" value="F:ATP binding"/>
    <property type="evidence" value="ECO:0007669"/>
    <property type="project" value="UniProtKB-KW"/>
</dbReference>
<name>A0ABW3UH74_9BACL</name>
<accession>A0ABW3UH74</accession>
<organism evidence="1 2">
    <name type="scientific">Paenibacillus vulneris</name>
    <dbReference type="NCBI Taxonomy" id="1133364"/>
    <lineage>
        <taxon>Bacteria</taxon>
        <taxon>Bacillati</taxon>
        <taxon>Bacillota</taxon>
        <taxon>Bacilli</taxon>
        <taxon>Bacillales</taxon>
        <taxon>Paenibacillaceae</taxon>
        <taxon>Paenibacillus</taxon>
    </lineage>
</organism>
<gene>
    <name evidence="1" type="ORF">ACFQ4B_05695</name>
</gene>
<dbReference type="RefSeq" id="WP_345594946.1">
    <property type="nucleotide sequence ID" value="NZ_BAABJG010000055.1"/>
</dbReference>
<dbReference type="EMBL" id="JBHTLU010000012">
    <property type="protein sequence ID" value="MFD1219602.1"/>
    <property type="molecule type" value="Genomic_DNA"/>
</dbReference>
<sequence>MSIDIFSIVPTVVSRDLRGKIVLKYGEYKTGKTSNAVKFPKPLLLAAEKGYNALNGVKAQPINKWSDFKTVLKQLRNPKAQEVYETVILDTVDIFFDLCEKYICSREGVDKIGEIPFGAGYGMLEKEYDEALREIPLLGFGLVMISHSEDKEFNDENGEKYNKIVPSLPKRPRKIVLRMADIIGYSKIVSTDEGDKTYLFMRGTPRFEAGSRWKHTPSKIEFTYQNLVNALADAIEKQEKEDGVEAISEHVNVYKDKTEYNFKDVYDQIAEIGKEVVNKGKPEKVTKVIEQYLGKGKKFNDVTEDQLEILVLILDDLKDVLKEINE</sequence>
<keyword evidence="2" id="KW-1185">Reference proteome</keyword>
<protein>
    <submittedName>
        <fullName evidence="1">ATP-binding protein</fullName>
    </submittedName>
</protein>
<evidence type="ECO:0000313" key="2">
    <source>
        <dbReference type="Proteomes" id="UP001597180"/>
    </source>
</evidence>
<reference evidence="2" key="1">
    <citation type="journal article" date="2019" name="Int. J. Syst. Evol. Microbiol.">
        <title>The Global Catalogue of Microorganisms (GCM) 10K type strain sequencing project: providing services to taxonomists for standard genome sequencing and annotation.</title>
        <authorList>
            <consortium name="The Broad Institute Genomics Platform"/>
            <consortium name="The Broad Institute Genome Sequencing Center for Infectious Disease"/>
            <person name="Wu L."/>
            <person name="Ma J."/>
        </authorList>
    </citation>
    <scope>NUCLEOTIDE SEQUENCE [LARGE SCALE GENOMIC DNA]</scope>
    <source>
        <strain evidence="2">CCUG 53270</strain>
    </source>
</reference>
<evidence type="ECO:0000313" key="1">
    <source>
        <dbReference type="EMBL" id="MFD1219602.1"/>
    </source>
</evidence>